<name>A0A2M7H0H4_9BACT</name>
<sequence>MLKEPFCEEVIAAILDQFPRHTLRIPAKILEEVRRNLTGEAFREFIAFLNTLSITIDQDFSVPFELGAKTFPFISSQQENVLSSLRSGDNRIIFEYQLQSENFLYGYSLLLLRVSCRSGNKDRSE</sequence>
<dbReference type="EMBL" id="PFFY01000015">
    <property type="protein sequence ID" value="PIW34239.1"/>
    <property type="molecule type" value="Genomic_DNA"/>
</dbReference>
<proteinExistence type="predicted"/>
<organism evidence="1 2">
    <name type="scientific">bacterium (Candidatus Ratteibacteria) CG15_BIG_FIL_POST_REV_8_21_14_020_41_12</name>
    <dbReference type="NCBI Taxonomy" id="2014291"/>
    <lineage>
        <taxon>Bacteria</taxon>
        <taxon>Candidatus Ratteibacteria</taxon>
    </lineage>
</organism>
<evidence type="ECO:0000313" key="1">
    <source>
        <dbReference type="EMBL" id="PIW34239.1"/>
    </source>
</evidence>
<reference evidence="2" key="1">
    <citation type="submission" date="2017-09" db="EMBL/GenBank/DDBJ databases">
        <title>Depth-based differentiation of microbial function through sediment-hosted aquifers and enrichment of novel symbionts in the deep terrestrial subsurface.</title>
        <authorList>
            <person name="Probst A.J."/>
            <person name="Ladd B."/>
            <person name="Jarett J.K."/>
            <person name="Geller-Mcgrath D.E."/>
            <person name="Sieber C.M.K."/>
            <person name="Emerson J.B."/>
            <person name="Anantharaman K."/>
            <person name="Thomas B.C."/>
            <person name="Malmstrom R."/>
            <person name="Stieglmeier M."/>
            <person name="Klingl A."/>
            <person name="Woyke T."/>
            <person name="Ryan C.M."/>
            <person name="Banfield J.F."/>
        </authorList>
    </citation>
    <scope>NUCLEOTIDE SEQUENCE [LARGE SCALE GENOMIC DNA]</scope>
</reference>
<comment type="caution">
    <text evidence="1">The sequence shown here is derived from an EMBL/GenBank/DDBJ whole genome shotgun (WGS) entry which is preliminary data.</text>
</comment>
<dbReference type="AlphaFoldDB" id="A0A2M7H0H4"/>
<dbReference type="Proteomes" id="UP000230025">
    <property type="component" value="Unassembled WGS sequence"/>
</dbReference>
<evidence type="ECO:0000313" key="2">
    <source>
        <dbReference type="Proteomes" id="UP000230025"/>
    </source>
</evidence>
<accession>A0A2M7H0H4</accession>
<gene>
    <name evidence="1" type="ORF">COW28_00300</name>
</gene>
<protein>
    <submittedName>
        <fullName evidence="1">Uncharacterized protein</fullName>
    </submittedName>
</protein>